<proteinExistence type="predicted"/>
<feature type="compositionally biased region" description="Basic and acidic residues" evidence="1">
    <location>
        <begin position="209"/>
        <end position="223"/>
    </location>
</feature>
<gene>
    <name evidence="2" type="ORF">HEB94_001370</name>
</gene>
<protein>
    <submittedName>
        <fullName evidence="2">Uncharacterized protein</fullName>
    </submittedName>
</protein>
<feature type="compositionally biased region" description="Basic and acidic residues" evidence="1">
    <location>
        <begin position="288"/>
        <end position="321"/>
    </location>
</feature>
<dbReference type="Proteomes" id="UP000638648">
    <property type="component" value="Unassembled WGS sequence"/>
</dbReference>
<organism evidence="2 3">
    <name type="scientific">Actinopolymorpha pittospori</name>
    <dbReference type="NCBI Taxonomy" id="648752"/>
    <lineage>
        <taxon>Bacteria</taxon>
        <taxon>Bacillati</taxon>
        <taxon>Actinomycetota</taxon>
        <taxon>Actinomycetes</taxon>
        <taxon>Propionibacteriales</taxon>
        <taxon>Actinopolymorphaceae</taxon>
        <taxon>Actinopolymorpha</taxon>
    </lineage>
</organism>
<dbReference type="RefSeq" id="WP_192749043.1">
    <property type="nucleotide sequence ID" value="NZ_BAABJL010000126.1"/>
</dbReference>
<comment type="caution">
    <text evidence="2">The sequence shown here is derived from an EMBL/GenBank/DDBJ whole genome shotgun (WGS) entry which is preliminary data.</text>
</comment>
<feature type="compositionally biased region" description="Basic and acidic residues" evidence="1">
    <location>
        <begin position="55"/>
        <end position="66"/>
    </location>
</feature>
<evidence type="ECO:0000313" key="3">
    <source>
        <dbReference type="Proteomes" id="UP000638648"/>
    </source>
</evidence>
<feature type="region of interest" description="Disordered" evidence="1">
    <location>
        <begin position="39"/>
        <end position="387"/>
    </location>
</feature>
<feature type="compositionally biased region" description="Basic and acidic residues" evidence="1">
    <location>
        <begin position="271"/>
        <end position="281"/>
    </location>
</feature>
<feature type="compositionally biased region" description="Pro residues" evidence="1">
    <location>
        <begin position="247"/>
        <end position="257"/>
    </location>
</feature>
<dbReference type="AlphaFoldDB" id="A0A927MQT6"/>
<evidence type="ECO:0000313" key="2">
    <source>
        <dbReference type="EMBL" id="MBE1604522.1"/>
    </source>
</evidence>
<name>A0A927MQT6_9ACTN</name>
<feature type="compositionally biased region" description="Basic and acidic residues" evidence="1">
    <location>
        <begin position="375"/>
        <end position="387"/>
    </location>
</feature>
<feature type="compositionally biased region" description="Basic and acidic residues" evidence="1">
    <location>
        <begin position="149"/>
        <end position="163"/>
    </location>
</feature>
<dbReference type="EMBL" id="JADBEM010000001">
    <property type="protein sequence ID" value="MBE1604522.1"/>
    <property type="molecule type" value="Genomic_DNA"/>
</dbReference>
<keyword evidence="3" id="KW-1185">Reference proteome</keyword>
<feature type="compositionally biased region" description="Low complexity" evidence="1">
    <location>
        <begin position="197"/>
        <end position="208"/>
    </location>
</feature>
<sequence length="387" mass="41647">MPQLLRSLLASWLHVLAGRATRLEETLVMRAQAAVAFDDSGRPTRGGRATPGQAEDGRALDGRTLDGARNSHTATERGPDDGPDDGPGRGTGDGPGIDDDEFAGPPPRHWLAQVRGNPPAHWPGTESPAPAPAEPSVDPAGAVAPRRRSGWDRPRKAWAELTRRAKGALDGWQRAGDAEGKPTLPASPTEVRRPEADPTADAARTDPPAADRAETPQTRDSHRPSQGRPADSALPNVPAADSDQKPAHPPVEPPPDADGPSAQAKWTPSPWDRRAGGRAHVDVPTQRKPADPPHPHHDQPRHDAPPHDRPPHDPPPHDRRPPTHPRAPGWFWIPTGPDPRVPTDDANPPATDPWPALPDDEPLWIPPDTAFSDSDQLRRLDDEQRGS</sequence>
<reference evidence="2" key="1">
    <citation type="submission" date="2020-10" db="EMBL/GenBank/DDBJ databases">
        <title>Sequencing the genomes of 1000 actinobacteria strains.</title>
        <authorList>
            <person name="Klenk H.-P."/>
        </authorList>
    </citation>
    <scope>NUCLEOTIDE SEQUENCE</scope>
    <source>
        <strain evidence="2">DSM 45354</strain>
    </source>
</reference>
<accession>A0A927MQT6</accession>
<evidence type="ECO:0000256" key="1">
    <source>
        <dbReference type="SAM" id="MobiDB-lite"/>
    </source>
</evidence>